<dbReference type="Proteomes" id="UP001345013">
    <property type="component" value="Unassembled WGS sequence"/>
</dbReference>
<evidence type="ECO:0000256" key="2">
    <source>
        <dbReference type="ARBA" id="ARBA00022857"/>
    </source>
</evidence>
<reference evidence="4 5" key="1">
    <citation type="submission" date="2023-08" db="EMBL/GenBank/DDBJ databases">
        <title>Black Yeasts Isolated from many extreme environments.</title>
        <authorList>
            <person name="Coleine C."/>
            <person name="Stajich J.E."/>
            <person name="Selbmann L."/>
        </authorList>
    </citation>
    <scope>NUCLEOTIDE SEQUENCE [LARGE SCALE GENOMIC DNA]</scope>
    <source>
        <strain evidence="4 5">CCFEE 5885</strain>
    </source>
</reference>
<name>A0ABR0KBC7_9EURO</name>
<comment type="caution">
    <text evidence="4">The sequence shown here is derived from an EMBL/GenBank/DDBJ whole genome shotgun (WGS) entry which is preliminary data.</text>
</comment>
<dbReference type="Pfam" id="PF00106">
    <property type="entry name" value="adh_short"/>
    <property type="match status" value="1"/>
</dbReference>
<proteinExistence type="inferred from homology"/>
<organism evidence="4 5">
    <name type="scientific">Lithohypha guttulata</name>
    <dbReference type="NCBI Taxonomy" id="1690604"/>
    <lineage>
        <taxon>Eukaryota</taxon>
        <taxon>Fungi</taxon>
        <taxon>Dikarya</taxon>
        <taxon>Ascomycota</taxon>
        <taxon>Pezizomycotina</taxon>
        <taxon>Eurotiomycetes</taxon>
        <taxon>Chaetothyriomycetidae</taxon>
        <taxon>Chaetothyriales</taxon>
        <taxon>Trichomeriaceae</taxon>
        <taxon>Lithohypha</taxon>
    </lineage>
</organism>
<evidence type="ECO:0000256" key="1">
    <source>
        <dbReference type="ARBA" id="ARBA00006484"/>
    </source>
</evidence>
<dbReference type="PANTHER" id="PTHR24320">
    <property type="entry name" value="RETINOL DEHYDROGENASE"/>
    <property type="match status" value="1"/>
</dbReference>
<evidence type="ECO:0000313" key="4">
    <source>
        <dbReference type="EMBL" id="KAK5092889.1"/>
    </source>
</evidence>
<dbReference type="InterPro" id="IPR036291">
    <property type="entry name" value="NAD(P)-bd_dom_sf"/>
</dbReference>
<accession>A0ABR0KBC7</accession>
<gene>
    <name evidence="4" type="ORF">LTR24_004803</name>
</gene>
<keyword evidence="3" id="KW-0560">Oxidoreductase</keyword>
<protein>
    <submittedName>
        <fullName evidence="4">Uncharacterized protein</fullName>
    </submittedName>
</protein>
<evidence type="ECO:0000313" key="5">
    <source>
        <dbReference type="Proteomes" id="UP001345013"/>
    </source>
</evidence>
<dbReference type="InterPro" id="IPR002347">
    <property type="entry name" value="SDR_fam"/>
</dbReference>
<dbReference type="PANTHER" id="PTHR24320:SF283">
    <property type="entry name" value="RETINOL DEHYDROGENASE 11"/>
    <property type="match status" value="1"/>
</dbReference>
<dbReference type="SUPFAM" id="SSF51735">
    <property type="entry name" value="NAD(P)-binding Rossmann-fold domains"/>
    <property type="match status" value="1"/>
</dbReference>
<keyword evidence="2" id="KW-0521">NADP</keyword>
<keyword evidence="5" id="KW-1185">Reference proteome</keyword>
<comment type="similarity">
    <text evidence="1">Belongs to the short-chain dehydrogenases/reductases (SDR) family.</text>
</comment>
<sequence>MPATNSDWGGRTTGQMVVEVFPQQVKDKIILITGANPGGIGGSTATSLAVASPKLLILAGRGQARLAETIENIKKVNPAVTCKPLILDLSSQESCRKAAKEVMEASDVPHIDVLINNAGVMDIQERTLSPEGIEMQFATNHIGHFIFTNLIFPKVAAAAKTAIPGATRIINLSSRAVVYGPVRFSDYNFTKCEKDLPESDHMSKEVRAMWNEHEDKPYIPQAAYVHPGAVSTDLARHLDPEKLKAAIEGFKKTAPGMFWKDLEQGCSTTLVAALDPKNTKDDILWADCHVAGWAPEWSTDPGKAEQLWKLSEQLVGQEFSY</sequence>
<dbReference type="Gene3D" id="3.40.50.720">
    <property type="entry name" value="NAD(P)-binding Rossmann-like Domain"/>
    <property type="match status" value="1"/>
</dbReference>
<evidence type="ECO:0000256" key="3">
    <source>
        <dbReference type="ARBA" id="ARBA00023002"/>
    </source>
</evidence>
<dbReference type="EMBL" id="JAVRRG010000051">
    <property type="protein sequence ID" value="KAK5092889.1"/>
    <property type="molecule type" value="Genomic_DNA"/>
</dbReference>